<dbReference type="Gene3D" id="1.10.510.10">
    <property type="entry name" value="Transferase(Phosphotransferase) domain 1"/>
    <property type="match status" value="1"/>
</dbReference>
<evidence type="ECO:0000256" key="4">
    <source>
        <dbReference type="ARBA" id="ARBA00022840"/>
    </source>
</evidence>
<keyword evidence="5" id="KW-0175">Coiled coil</keyword>
<dbReference type="InterPro" id="IPR008266">
    <property type="entry name" value="Tyr_kinase_AS"/>
</dbReference>
<keyword evidence="9" id="KW-1185">Reference proteome</keyword>
<dbReference type="STRING" id="1685379.AVO45_15645"/>
<comment type="caution">
    <text evidence="8">The sequence shown here is derived from an EMBL/GenBank/DDBJ whole genome shotgun (WGS) entry which is preliminary data.</text>
</comment>
<proteinExistence type="predicted"/>
<dbReference type="PROSITE" id="PS50011">
    <property type="entry name" value="PROTEIN_KINASE_DOM"/>
    <property type="match status" value="1"/>
</dbReference>
<evidence type="ECO:0000256" key="1">
    <source>
        <dbReference type="ARBA" id="ARBA00022679"/>
    </source>
</evidence>
<dbReference type="GO" id="GO:0004674">
    <property type="term" value="F:protein serine/threonine kinase activity"/>
    <property type="evidence" value="ECO:0007669"/>
    <property type="project" value="UniProtKB-KW"/>
</dbReference>
<dbReference type="OrthoDB" id="9801841at2"/>
<keyword evidence="2" id="KW-0547">Nucleotide-binding</keyword>
<dbReference type="Proteomes" id="UP000053791">
    <property type="component" value="Unassembled WGS sequence"/>
</dbReference>
<evidence type="ECO:0000256" key="5">
    <source>
        <dbReference type="SAM" id="Coils"/>
    </source>
</evidence>
<dbReference type="EMBL" id="LQBQ01000039">
    <property type="protein sequence ID" value="KUJ73174.1"/>
    <property type="molecule type" value="Genomic_DNA"/>
</dbReference>
<dbReference type="InterPro" id="IPR011009">
    <property type="entry name" value="Kinase-like_dom_sf"/>
</dbReference>
<evidence type="ECO:0000256" key="3">
    <source>
        <dbReference type="ARBA" id="ARBA00022777"/>
    </source>
</evidence>
<protein>
    <submittedName>
        <fullName evidence="8">Serine/threonine protein kinase</fullName>
    </submittedName>
</protein>
<accession>A0A0X3TBM3</accession>
<dbReference type="SUPFAM" id="SSF56112">
    <property type="entry name" value="Protein kinase-like (PK-like)"/>
    <property type="match status" value="1"/>
</dbReference>
<feature type="compositionally biased region" description="Low complexity" evidence="6">
    <location>
        <begin position="462"/>
        <end position="483"/>
    </location>
</feature>
<dbReference type="CDD" id="cd14014">
    <property type="entry name" value="STKc_PknB_like"/>
    <property type="match status" value="1"/>
</dbReference>
<keyword evidence="1" id="KW-0808">Transferase</keyword>
<dbReference type="AlphaFoldDB" id="A0A0X3TBM3"/>
<evidence type="ECO:0000256" key="2">
    <source>
        <dbReference type="ARBA" id="ARBA00022741"/>
    </source>
</evidence>
<dbReference type="InterPro" id="IPR036034">
    <property type="entry name" value="PDZ_sf"/>
</dbReference>
<evidence type="ECO:0000313" key="8">
    <source>
        <dbReference type="EMBL" id="KUJ73174.1"/>
    </source>
</evidence>
<keyword evidence="3 8" id="KW-0418">Kinase</keyword>
<dbReference type="Pfam" id="PF00069">
    <property type="entry name" value="Pkinase"/>
    <property type="match status" value="1"/>
</dbReference>
<evidence type="ECO:0000313" key="9">
    <source>
        <dbReference type="Proteomes" id="UP000053791"/>
    </source>
</evidence>
<organism evidence="8 9">
    <name type="scientific">Ruegeria marisrubri</name>
    <dbReference type="NCBI Taxonomy" id="1685379"/>
    <lineage>
        <taxon>Bacteria</taxon>
        <taxon>Pseudomonadati</taxon>
        <taxon>Pseudomonadota</taxon>
        <taxon>Alphaproteobacteria</taxon>
        <taxon>Rhodobacterales</taxon>
        <taxon>Roseobacteraceae</taxon>
        <taxon>Ruegeria</taxon>
    </lineage>
</organism>
<evidence type="ECO:0000256" key="6">
    <source>
        <dbReference type="SAM" id="MobiDB-lite"/>
    </source>
</evidence>
<keyword evidence="8" id="KW-0723">Serine/threonine-protein kinase</keyword>
<dbReference type="PROSITE" id="PS00109">
    <property type="entry name" value="PROTEIN_KINASE_TYR"/>
    <property type="match status" value="1"/>
</dbReference>
<name>A0A0X3TBM3_9RHOB</name>
<gene>
    <name evidence="8" type="ORF">AVO45_15645</name>
</gene>
<dbReference type="Gene3D" id="3.30.200.20">
    <property type="entry name" value="Phosphorylase Kinase, domain 1"/>
    <property type="match status" value="1"/>
</dbReference>
<feature type="region of interest" description="Disordered" evidence="6">
    <location>
        <begin position="426"/>
        <end position="545"/>
    </location>
</feature>
<dbReference type="Gene3D" id="2.30.42.10">
    <property type="match status" value="1"/>
</dbReference>
<dbReference type="RefSeq" id="WP_068350086.1">
    <property type="nucleotide sequence ID" value="NZ_LQBQ01000039.1"/>
</dbReference>
<dbReference type="PANTHER" id="PTHR43289:SF34">
    <property type="entry name" value="SERINE_THREONINE-PROTEIN KINASE YBDM-RELATED"/>
    <property type="match status" value="1"/>
</dbReference>
<evidence type="ECO:0000259" key="7">
    <source>
        <dbReference type="PROSITE" id="PS50011"/>
    </source>
</evidence>
<dbReference type="PANTHER" id="PTHR43289">
    <property type="entry name" value="MITOGEN-ACTIVATED PROTEIN KINASE KINASE KINASE 20-RELATED"/>
    <property type="match status" value="1"/>
</dbReference>
<feature type="coiled-coil region" evidence="5">
    <location>
        <begin position="327"/>
        <end position="354"/>
    </location>
</feature>
<sequence>MSHNQAVGQTHDANHIEGLKPGAKLLRGQYEIIRFLSNGGFGITYLARDSLDRDVVIKECYPGALCCRNGDAVEAIDPAHKDDLRAIIDLFIQEARNHARLVHPNIVDVHQVFEDNQTAYIAMDLIRGCDLLDYVQDPLKKTSPDFIVQVTEKMLSAVSFIHDSGMLHRDISPDNILIDEHGEPILIDFGAAREQAANQNAALLTLRVIKDGYSPHEFYVRGSQQGPSSDLYLLAATLYHTISGERPVDGQTRLNAFNTGQPDPYVPLAGRFQGYPKGFLEAIDKAMEVHAADRLQTALDWLRMFRGPGVVFETFGYRPVSVIVAVDREDEEELSEAEKERIRAETENAEAVVNALLAGNPDIALNAEEEAAQAKTGFTGKEEPLAAVDTVVQSGGRSKGTVLAGVAAVIVAFAAGGIFALSGGDRGKPADSAGAPVEPAESIAVSGAEPPVGNPEEEAAAAEDVQTAATEATVEPETVAQEAGTPKTTGQPLAEQPAAAPAAKETAAVAPAQAGEETAPEAVSVAEPVEEPAARLEEAASAPAEPVNLKEDQVAFAHWDIDPPFTTSIRRLSTANVVAITGVDPQADMSVVGDWVSKGDVIYTLNGEPVRDGATFATQVLDNLNVDPDGHIRVVARYRPMGETKVVNGLLALPAVRVFGLANGVTLAATSDGNGTWSTKVTQIGAADTSDLNTGDVLLNEAITGQQIDTSESLDKILAALVAEGQSEARLTVLRNGAEVEATMRLAEE</sequence>
<keyword evidence="4" id="KW-0067">ATP-binding</keyword>
<reference evidence="8 9" key="1">
    <citation type="submission" date="2015-12" db="EMBL/GenBank/DDBJ databases">
        <authorList>
            <person name="Shamseldin A."/>
            <person name="Moawad H."/>
            <person name="Abd El-Rahim W.M."/>
            <person name="Sadowsky M.J."/>
        </authorList>
    </citation>
    <scope>NUCLEOTIDE SEQUENCE [LARGE SCALE GENOMIC DNA]</scope>
    <source>
        <strain evidence="8 9">ZGT118</strain>
    </source>
</reference>
<feature type="compositionally biased region" description="Low complexity" evidence="6">
    <location>
        <begin position="491"/>
        <end position="527"/>
    </location>
</feature>
<dbReference type="GO" id="GO:0005524">
    <property type="term" value="F:ATP binding"/>
    <property type="evidence" value="ECO:0007669"/>
    <property type="project" value="UniProtKB-KW"/>
</dbReference>
<dbReference type="InterPro" id="IPR000719">
    <property type="entry name" value="Prot_kinase_dom"/>
</dbReference>
<feature type="domain" description="Protein kinase" evidence="7">
    <location>
        <begin position="30"/>
        <end position="306"/>
    </location>
</feature>